<dbReference type="NCBIfam" id="NF005863">
    <property type="entry name" value="PRK07798.1"/>
    <property type="match status" value="1"/>
</dbReference>
<dbReference type="InterPro" id="IPR045851">
    <property type="entry name" value="AMP-bd_C_sf"/>
</dbReference>
<name>A0ABY7JYF6_9ACTN</name>
<reference evidence="3" key="1">
    <citation type="submission" date="2022-05" db="EMBL/GenBank/DDBJ databases">
        <title>Jatrophihabitans sp. SB3-54 whole genome sequence.</title>
        <authorList>
            <person name="Suh M.K."/>
            <person name="Eom M.K."/>
            <person name="Kim J.S."/>
            <person name="Kim H.S."/>
            <person name="Do H.E."/>
            <person name="Shin Y.K."/>
            <person name="Lee J.-S."/>
        </authorList>
    </citation>
    <scope>NUCLEOTIDE SEQUENCE</scope>
    <source>
        <strain evidence="3">SB3-54</strain>
    </source>
</reference>
<dbReference type="Proteomes" id="UP001164693">
    <property type="component" value="Chromosome"/>
</dbReference>
<organism evidence="3 4">
    <name type="scientific">Jatrophihabitans cynanchi</name>
    <dbReference type="NCBI Taxonomy" id="2944128"/>
    <lineage>
        <taxon>Bacteria</taxon>
        <taxon>Bacillati</taxon>
        <taxon>Actinomycetota</taxon>
        <taxon>Actinomycetes</taxon>
        <taxon>Jatrophihabitantales</taxon>
        <taxon>Jatrophihabitantaceae</taxon>
        <taxon>Jatrophihabitans</taxon>
    </lineage>
</organism>
<dbReference type="InterPro" id="IPR000873">
    <property type="entry name" value="AMP-dep_synth/lig_dom"/>
</dbReference>
<evidence type="ECO:0000259" key="1">
    <source>
        <dbReference type="Pfam" id="PF00501"/>
    </source>
</evidence>
<dbReference type="PANTHER" id="PTHR43767:SF1">
    <property type="entry name" value="NONRIBOSOMAL PEPTIDE SYNTHASE PES1 (EUROFUNG)-RELATED"/>
    <property type="match status" value="1"/>
</dbReference>
<dbReference type="Pfam" id="PF00501">
    <property type="entry name" value="AMP-binding"/>
    <property type="match status" value="1"/>
</dbReference>
<dbReference type="Gene3D" id="3.30.300.30">
    <property type="match status" value="1"/>
</dbReference>
<dbReference type="InterPro" id="IPR050237">
    <property type="entry name" value="ATP-dep_AMP-bd_enzyme"/>
</dbReference>
<dbReference type="InterPro" id="IPR020845">
    <property type="entry name" value="AMP-binding_CS"/>
</dbReference>
<dbReference type="Pfam" id="PF13193">
    <property type="entry name" value="AMP-binding_C"/>
    <property type="match status" value="1"/>
</dbReference>
<protein>
    <submittedName>
        <fullName evidence="3">Acyl-CoA synthetase</fullName>
    </submittedName>
</protein>
<proteinExistence type="predicted"/>
<dbReference type="InterPro" id="IPR042099">
    <property type="entry name" value="ANL_N_sf"/>
</dbReference>
<dbReference type="Gene3D" id="3.40.50.12780">
    <property type="entry name" value="N-terminal domain of ligase-like"/>
    <property type="match status" value="1"/>
</dbReference>
<accession>A0ABY7JYF6</accession>
<evidence type="ECO:0000259" key="2">
    <source>
        <dbReference type="Pfam" id="PF13193"/>
    </source>
</evidence>
<feature type="domain" description="AMP-dependent synthetase/ligase" evidence="1">
    <location>
        <begin position="9"/>
        <end position="385"/>
    </location>
</feature>
<dbReference type="EMBL" id="CP097463">
    <property type="protein sequence ID" value="WAX57020.1"/>
    <property type="molecule type" value="Genomic_DNA"/>
</dbReference>
<dbReference type="PANTHER" id="PTHR43767">
    <property type="entry name" value="LONG-CHAIN-FATTY-ACID--COA LIGASE"/>
    <property type="match status" value="1"/>
</dbReference>
<dbReference type="InterPro" id="IPR025110">
    <property type="entry name" value="AMP-bd_C"/>
</dbReference>
<dbReference type="SUPFAM" id="SSF56801">
    <property type="entry name" value="Acetyl-CoA synthetase-like"/>
    <property type="match status" value="1"/>
</dbReference>
<dbReference type="RefSeq" id="WP_269443555.1">
    <property type="nucleotide sequence ID" value="NZ_CP097463.1"/>
</dbReference>
<keyword evidence="4" id="KW-1185">Reference proteome</keyword>
<feature type="domain" description="AMP-binding enzyme C-terminal" evidence="2">
    <location>
        <begin position="440"/>
        <end position="515"/>
    </location>
</feature>
<evidence type="ECO:0000313" key="3">
    <source>
        <dbReference type="EMBL" id="WAX57020.1"/>
    </source>
</evidence>
<evidence type="ECO:0000313" key="4">
    <source>
        <dbReference type="Proteomes" id="UP001164693"/>
    </source>
</evidence>
<dbReference type="PROSITE" id="PS00455">
    <property type="entry name" value="AMP_BINDING"/>
    <property type="match status" value="1"/>
</dbReference>
<gene>
    <name evidence="3" type="ORF">M6B22_21250</name>
</gene>
<sequence length="541" mass="57971">MAYNIADLFEHAVDLFPERLAVACGDGERTYAELDQRANRLAHHLAAHGVVAGSHVGMCMRNRIEAVETMLAVYKLRAVLININFRYTASEVRYVLDNADVVAVLHERQFAPQVDVAVAGTQVGHVVAVADESDAPAAGCDYETALAEGGAERDFCERSGDDLYILYTGGTTGMPKGVMWRHEDVWRTLGGGINFVTGEALDSEWAQAESGNLTGGLRRICLAPLIHGNAQWAALMALFAGDTVILLPQFDAAEVWATVERRQANLIVLIGDAMARPMIEAFTAGRYDVSSLFAVSSSAALFSQSVKSQYLEALPNVVITDAIGSSETGFMGLGLITKDSEQGGGGPRVSAGRDTIVIGLDGKPLPPGSDEIGRLARGGHIPLGYYKDPAKTAELFIEVDGTRYSVPGDFARHEADGSITLLGRGNTCVNTGGEKVFPEEVEATLMAHPDVFDVLVVGVPDERLGQRVAAVIEPRPGTAPSAEELITHARKEIAGYKVPRSIWLVDRVHRLATGKADYRWAAEYATAHPEEDACAQPSATS</sequence>